<dbReference type="AlphaFoldDB" id="A0A8S4A495"/>
<dbReference type="Pfam" id="PF10167">
    <property type="entry name" value="BORCS8"/>
    <property type="match status" value="1"/>
</dbReference>
<dbReference type="EMBL" id="CAJHNH020007890">
    <property type="protein sequence ID" value="CAG5135082.1"/>
    <property type="molecule type" value="Genomic_DNA"/>
</dbReference>
<dbReference type="InterPro" id="IPR019320">
    <property type="entry name" value="BORCS8"/>
</dbReference>
<comment type="similarity">
    <text evidence="2">Belongs to the BORCS8 family.</text>
</comment>
<comment type="caution">
    <text evidence="6">The sequence shown here is derived from an EMBL/GenBank/DDBJ whole genome shotgun (WGS) entry which is preliminary data.</text>
</comment>
<evidence type="ECO:0000256" key="3">
    <source>
        <dbReference type="ARBA" id="ARBA00023136"/>
    </source>
</evidence>
<keyword evidence="3" id="KW-0472">Membrane</keyword>
<proteinExistence type="inferred from homology"/>
<evidence type="ECO:0008006" key="8">
    <source>
        <dbReference type="Google" id="ProtNLM"/>
    </source>
</evidence>
<sequence>ADRYSETVNIIANEPSVALYRIQEHIRRTLPRLIDQKHEVEDMKVRVQGACFDAEYASKTVKAMSSSSAHFQNIQELLKNAVFVKQQINYKDNKRKQARIAAGISDPDAVTGAGKESSTESTLEDSGQRMDSSMDASGCLQNEPVKLPARSVGDSFEDREGEFIISRP</sequence>
<comment type="subcellular location">
    <subcellularLocation>
        <location evidence="1">Lysosome membrane</location>
    </subcellularLocation>
</comment>
<dbReference type="OrthoDB" id="10044187at2759"/>
<organism evidence="6 7">
    <name type="scientific">Candidula unifasciata</name>
    <dbReference type="NCBI Taxonomy" id="100452"/>
    <lineage>
        <taxon>Eukaryota</taxon>
        <taxon>Metazoa</taxon>
        <taxon>Spiralia</taxon>
        <taxon>Lophotrochozoa</taxon>
        <taxon>Mollusca</taxon>
        <taxon>Gastropoda</taxon>
        <taxon>Heterobranchia</taxon>
        <taxon>Euthyneura</taxon>
        <taxon>Panpulmonata</taxon>
        <taxon>Eupulmonata</taxon>
        <taxon>Stylommatophora</taxon>
        <taxon>Helicina</taxon>
        <taxon>Helicoidea</taxon>
        <taxon>Geomitridae</taxon>
        <taxon>Candidula</taxon>
    </lineage>
</organism>
<evidence type="ECO:0000313" key="7">
    <source>
        <dbReference type="Proteomes" id="UP000678393"/>
    </source>
</evidence>
<evidence type="ECO:0000256" key="5">
    <source>
        <dbReference type="SAM" id="MobiDB-lite"/>
    </source>
</evidence>
<evidence type="ECO:0000256" key="4">
    <source>
        <dbReference type="ARBA" id="ARBA00023228"/>
    </source>
</evidence>
<dbReference type="PANTHER" id="PTHR21146">
    <property type="entry name" value="MEF2B PROTEIN"/>
    <property type="match status" value="1"/>
</dbReference>
<evidence type="ECO:0000256" key="2">
    <source>
        <dbReference type="ARBA" id="ARBA00010463"/>
    </source>
</evidence>
<keyword evidence="4" id="KW-0458">Lysosome</keyword>
<keyword evidence="7" id="KW-1185">Reference proteome</keyword>
<gene>
    <name evidence="6" type="ORF">CUNI_LOCUS20640</name>
</gene>
<dbReference type="Proteomes" id="UP000678393">
    <property type="component" value="Unassembled WGS sequence"/>
</dbReference>
<evidence type="ECO:0000313" key="6">
    <source>
        <dbReference type="EMBL" id="CAG5135082.1"/>
    </source>
</evidence>
<dbReference type="GO" id="GO:0005765">
    <property type="term" value="C:lysosomal membrane"/>
    <property type="evidence" value="ECO:0007669"/>
    <property type="project" value="UniProtKB-SubCell"/>
</dbReference>
<reference evidence="6" key="1">
    <citation type="submission" date="2021-04" db="EMBL/GenBank/DDBJ databases">
        <authorList>
            <consortium name="Molecular Ecology Group"/>
        </authorList>
    </citation>
    <scope>NUCLEOTIDE SEQUENCE</scope>
</reference>
<feature type="compositionally biased region" description="Polar residues" evidence="5">
    <location>
        <begin position="119"/>
        <end position="135"/>
    </location>
</feature>
<evidence type="ECO:0000256" key="1">
    <source>
        <dbReference type="ARBA" id="ARBA00004656"/>
    </source>
</evidence>
<name>A0A8S4A495_9EUPU</name>
<accession>A0A8S4A495</accession>
<feature type="non-terminal residue" evidence="6">
    <location>
        <position position="1"/>
    </location>
</feature>
<feature type="region of interest" description="Disordered" evidence="5">
    <location>
        <begin position="101"/>
        <end position="168"/>
    </location>
</feature>
<dbReference type="PANTHER" id="PTHR21146:SF0">
    <property type="entry name" value="BLOC-1-RELATED COMPLEX SUBUNIT 8"/>
    <property type="match status" value="1"/>
</dbReference>
<protein>
    <recommendedName>
        <fullName evidence="8">Protein MEF2BNB</fullName>
    </recommendedName>
</protein>
<dbReference type="GO" id="GO:0099078">
    <property type="term" value="C:BORC complex"/>
    <property type="evidence" value="ECO:0007669"/>
    <property type="project" value="TreeGrafter"/>
</dbReference>